<reference evidence="1 2" key="1">
    <citation type="submission" date="2021-03" db="EMBL/GenBank/DDBJ databases">
        <title>Genomic Encyclopedia of Type Strains, Phase IV (KMG-IV): sequencing the most valuable type-strain genomes for metagenomic binning, comparative biology and taxonomic classification.</title>
        <authorList>
            <person name="Goeker M."/>
        </authorList>
    </citation>
    <scope>NUCLEOTIDE SEQUENCE [LARGE SCALE GENOMIC DNA]</scope>
    <source>
        <strain evidence="1 2">DSM 101872</strain>
    </source>
</reference>
<organism evidence="1 2">
    <name type="scientific">Lactobacillus colini</name>
    <dbReference type="NCBI Taxonomy" id="1819254"/>
    <lineage>
        <taxon>Bacteria</taxon>
        <taxon>Bacillati</taxon>
        <taxon>Bacillota</taxon>
        <taxon>Bacilli</taxon>
        <taxon>Lactobacillales</taxon>
        <taxon>Lactobacillaceae</taxon>
        <taxon>Lactobacillus</taxon>
    </lineage>
</organism>
<comment type="caution">
    <text evidence="1">The sequence shown here is derived from an EMBL/GenBank/DDBJ whole genome shotgun (WGS) entry which is preliminary data.</text>
</comment>
<gene>
    <name evidence="1" type="ORF">J2Z60_001769</name>
</gene>
<proteinExistence type="predicted"/>
<name>A0ABS4MFX6_9LACO</name>
<sequence>MLYSLMFYYDSHLYLEWEIAEPPFPQYHKKDLRNYDLDKLDKLISNYILENIDGIYLLFKNSENDHSVMCIQGGYDVQFYHVKNKTLEYISELIKSQGLFIKKIIPDPED</sequence>
<keyword evidence="2" id="KW-1185">Reference proteome</keyword>
<protein>
    <submittedName>
        <fullName evidence="1">Uncharacterized protein</fullName>
    </submittedName>
</protein>
<dbReference type="RefSeq" id="WP_209687314.1">
    <property type="nucleotide sequence ID" value="NZ_JAGGLU010000011.1"/>
</dbReference>
<evidence type="ECO:0000313" key="1">
    <source>
        <dbReference type="EMBL" id="MBP2058584.1"/>
    </source>
</evidence>
<dbReference type="Proteomes" id="UP001519292">
    <property type="component" value="Unassembled WGS sequence"/>
</dbReference>
<dbReference type="EMBL" id="JAGGLU010000011">
    <property type="protein sequence ID" value="MBP2058584.1"/>
    <property type="molecule type" value="Genomic_DNA"/>
</dbReference>
<accession>A0ABS4MFX6</accession>
<evidence type="ECO:0000313" key="2">
    <source>
        <dbReference type="Proteomes" id="UP001519292"/>
    </source>
</evidence>